<gene>
    <name evidence="13" type="ORF">GHT07_14090</name>
</gene>
<dbReference type="OrthoDB" id="9775513at2"/>
<dbReference type="Gene3D" id="1.10.287.470">
    <property type="entry name" value="Helix hairpin bin"/>
    <property type="match status" value="1"/>
</dbReference>
<comment type="similarity">
    <text evidence="2 9">Belongs to the membrane fusion protein (MFP) (TC 8.A.1) family.</text>
</comment>
<dbReference type="GO" id="GO:0005886">
    <property type="term" value="C:plasma membrane"/>
    <property type="evidence" value="ECO:0007669"/>
    <property type="project" value="UniProtKB-SubCell"/>
</dbReference>
<keyword evidence="6 9" id="KW-0812">Transmembrane</keyword>
<evidence type="ECO:0000256" key="4">
    <source>
        <dbReference type="ARBA" id="ARBA00022475"/>
    </source>
</evidence>
<dbReference type="InterPro" id="IPR058781">
    <property type="entry name" value="HH_AprE-like"/>
</dbReference>
<dbReference type="Gene3D" id="2.40.30.170">
    <property type="match status" value="1"/>
</dbReference>
<dbReference type="EMBL" id="WJBU01000012">
    <property type="protein sequence ID" value="MRD48413.1"/>
    <property type="molecule type" value="Genomic_DNA"/>
</dbReference>
<accession>A0A844B5B8</accession>
<organism evidence="13 14">
    <name type="scientific">Caenimonas koreensis DSM 17982</name>
    <dbReference type="NCBI Taxonomy" id="1121255"/>
    <lineage>
        <taxon>Bacteria</taxon>
        <taxon>Pseudomonadati</taxon>
        <taxon>Pseudomonadota</taxon>
        <taxon>Betaproteobacteria</taxon>
        <taxon>Burkholderiales</taxon>
        <taxon>Comamonadaceae</taxon>
        <taxon>Caenimonas</taxon>
    </lineage>
</organism>
<dbReference type="Pfam" id="PF25994">
    <property type="entry name" value="HH_AprE"/>
    <property type="match status" value="1"/>
</dbReference>
<proteinExistence type="inferred from homology"/>
<evidence type="ECO:0000256" key="7">
    <source>
        <dbReference type="ARBA" id="ARBA00022989"/>
    </source>
</evidence>
<dbReference type="PRINTS" id="PR01490">
    <property type="entry name" value="RTXTOXIND"/>
</dbReference>
<evidence type="ECO:0000256" key="9">
    <source>
        <dbReference type="RuleBase" id="RU365093"/>
    </source>
</evidence>
<comment type="caution">
    <text evidence="13">The sequence shown here is derived from an EMBL/GenBank/DDBJ whole genome shotgun (WGS) entry which is preliminary data.</text>
</comment>
<evidence type="ECO:0000256" key="1">
    <source>
        <dbReference type="ARBA" id="ARBA00004377"/>
    </source>
</evidence>
<protein>
    <recommendedName>
        <fullName evidence="9">Membrane fusion protein (MFP) family protein</fullName>
    </recommendedName>
</protein>
<sequence>MIRWADIKQLVLQGPAYWREATQPQPTGPGTTFVRDAHALMLEQDPTRARVLLKVFGAVVVVALLWAALTRVDEVTKGDGKVVSSTQLQVMQSLDGGVVAEILVKEGQLVQPGQVLLNIDPTRFDSSLQESRAQYLALVARAARLRALAEGVPFEAPAEVVKESPRTVEAEQRAYEASKSTLGAQLSIAEQQLAQKRQELGEANARREQASQAYELTAKELAYTRPLLATGAVSEVDVLRLERDAGRFKGERDIATAQIAKAQSAIGEASRRVQEITLAFRSDARKEMSEVEAKLNVNTAGTAGLADRVAKSSIRSPVKGTVKRLLVKTVGGVVQPGKDVVEIVPFEEALLLDARVLAKDIAFLRPGDPAIVKFTAYDFSIYGGLDAKVEMIGADSVTDERGNTFYMVRLRTNKSHLGAGEGLPVISGMVAEVSILTGKKSILSYLLKPVLKAKQEAFTER</sequence>
<dbReference type="Proteomes" id="UP000487350">
    <property type="component" value="Unassembled WGS sequence"/>
</dbReference>
<dbReference type="InterPro" id="IPR010129">
    <property type="entry name" value="T1SS_HlyD"/>
</dbReference>
<evidence type="ECO:0000313" key="14">
    <source>
        <dbReference type="Proteomes" id="UP000487350"/>
    </source>
</evidence>
<keyword evidence="7 9" id="KW-1133">Transmembrane helix</keyword>
<evidence type="ECO:0000256" key="5">
    <source>
        <dbReference type="ARBA" id="ARBA00022519"/>
    </source>
</evidence>
<evidence type="ECO:0000313" key="13">
    <source>
        <dbReference type="EMBL" id="MRD48413.1"/>
    </source>
</evidence>
<evidence type="ECO:0000259" key="11">
    <source>
        <dbReference type="Pfam" id="PF25994"/>
    </source>
</evidence>
<evidence type="ECO:0000256" key="8">
    <source>
        <dbReference type="ARBA" id="ARBA00023136"/>
    </source>
</evidence>
<feature type="domain" description="AprE-like long alpha-helical hairpin" evidence="11">
    <location>
        <begin position="126"/>
        <end position="297"/>
    </location>
</feature>
<evidence type="ECO:0000256" key="3">
    <source>
        <dbReference type="ARBA" id="ARBA00022448"/>
    </source>
</evidence>
<dbReference type="Pfam" id="PF26002">
    <property type="entry name" value="Beta-barrel_AprE"/>
    <property type="match status" value="1"/>
</dbReference>
<dbReference type="SUPFAM" id="SSF111369">
    <property type="entry name" value="HlyD-like secretion proteins"/>
    <property type="match status" value="1"/>
</dbReference>
<evidence type="ECO:0000259" key="12">
    <source>
        <dbReference type="Pfam" id="PF26002"/>
    </source>
</evidence>
<feature type="coiled-coil region" evidence="10">
    <location>
        <begin position="179"/>
        <end position="213"/>
    </location>
</feature>
<dbReference type="NCBIfam" id="TIGR01843">
    <property type="entry name" value="type_I_hlyD"/>
    <property type="match status" value="1"/>
</dbReference>
<keyword evidence="3 9" id="KW-0813">Transport</keyword>
<dbReference type="Gene3D" id="2.40.50.100">
    <property type="match status" value="1"/>
</dbReference>
<reference evidence="13 14" key="1">
    <citation type="submission" date="2019-11" db="EMBL/GenBank/DDBJ databases">
        <title>Caenimonas koreensis gen. nov., sp. nov., isolated from activated sludge.</title>
        <authorList>
            <person name="Seung H.R."/>
        </authorList>
    </citation>
    <scope>NUCLEOTIDE SEQUENCE [LARGE SCALE GENOMIC DNA]</scope>
    <source>
        <strain evidence="13 14">EMB320</strain>
    </source>
</reference>
<dbReference type="InterPro" id="IPR058982">
    <property type="entry name" value="Beta-barrel_AprE"/>
</dbReference>
<name>A0A844B5B8_9BURK</name>
<feature type="domain" description="AprE-like beta-barrel" evidence="12">
    <location>
        <begin position="350"/>
        <end position="438"/>
    </location>
</feature>
<keyword evidence="4 9" id="KW-1003">Cell membrane</keyword>
<keyword evidence="8 9" id="KW-0472">Membrane</keyword>
<dbReference type="GO" id="GO:0009306">
    <property type="term" value="P:protein secretion"/>
    <property type="evidence" value="ECO:0007669"/>
    <property type="project" value="InterPro"/>
</dbReference>
<dbReference type="AlphaFoldDB" id="A0A844B5B8"/>
<keyword evidence="5 9" id="KW-0997">Cell inner membrane</keyword>
<keyword evidence="10" id="KW-0175">Coiled coil</keyword>
<dbReference type="PROSITE" id="PS00543">
    <property type="entry name" value="HLYD_FAMILY"/>
    <property type="match status" value="1"/>
</dbReference>
<comment type="subcellular location">
    <subcellularLocation>
        <location evidence="1 9">Cell inner membrane</location>
        <topology evidence="1 9">Single-pass membrane protein</topology>
    </subcellularLocation>
</comment>
<dbReference type="RefSeq" id="WP_153585722.1">
    <property type="nucleotide sequence ID" value="NZ_WJBU01000012.1"/>
</dbReference>
<dbReference type="InterPro" id="IPR006144">
    <property type="entry name" value="Secretion_HlyD_CS"/>
</dbReference>
<dbReference type="InterPro" id="IPR050739">
    <property type="entry name" value="MFP"/>
</dbReference>
<feature type="transmembrane region" description="Helical" evidence="9">
    <location>
        <begin position="51"/>
        <end position="69"/>
    </location>
</feature>
<keyword evidence="14" id="KW-1185">Reference proteome</keyword>
<evidence type="ECO:0000256" key="2">
    <source>
        <dbReference type="ARBA" id="ARBA00009477"/>
    </source>
</evidence>
<dbReference type="PANTHER" id="PTHR30386:SF26">
    <property type="entry name" value="TRANSPORT PROTEIN COMB"/>
    <property type="match status" value="1"/>
</dbReference>
<evidence type="ECO:0000256" key="10">
    <source>
        <dbReference type="SAM" id="Coils"/>
    </source>
</evidence>
<evidence type="ECO:0000256" key="6">
    <source>
        <dbReference type="ARBA" id="ARBA00022692"/>
    </source>
</evidence>
<dbReference type="PANTHER" id="PTHR30386">
    <property type="entry name" value="MEMBRANE FUSION SUBUNIT OF EMRAB-TOLC MULTIDRUG EFFLUX PUMP"/>
    <property type="match status" value="1"/>
</dbReference>